<reference evidence="2" key="1">
    <citation type="submission" date="2023-04" db="EMBL/GenBank/DDBJ databases">
        <authorList>
            <person name="Vijverberg K."/>
            <person name="Xiong W."/>
            <person name="Schranz E."/>
        </authorList>
    </citation>
    <scope>NUCLEOTIDE SEQUENCE</scope>
</reference>
<keyword evidence="3" id="KW-1185">Reference proteome</keyword>
<dbReference type="EMBL" id="OX465082">
    <property type="protein sequence ID" value="CAI9291836.1"/>
    <property type="molecule type" value="Genomic_DNA"/>
</dbReference>
<dbReference type="Proteomes" id="UP001177003">
    <property type="component" value="Chromosome 6"/>
</dbReference>
<feature type="region of interest" description="Disordered" evidence="1">
    <location>
        <begin position="126"/>
        <end position="155"/>
    </location>
</feature>
<name>A0AA36ECX1_LACSI</name>
<evidence type="ECO:0000313" key="3">
    <source>
        <dbReference type="Proteomes" id="UP001177003"/>
    </source>
</evidence>
<dbReference type="AlphaFoldDB" id="A0AA36ECX1"/>
<gene>
    <name evidence="2" type="ORF">LSALG_LOCUS30948</name>
</gene>
<protein>
    <submittedName>
        <fullName evidence="2">Uncharacterized protein</fullName>
    </submittedName>
</protein>
<evidence type="ECO:0000313" key="2">
    <source>
        <dbReference type="EMBL" id="CAI9291836.1"/>
    </source>
</evidence>
<proteinExistence type="predicted"/>
<accession>A0AA36ECX1</accession>
<organism evidence="2 3">
    <name type="scientific">Lactuca saligna</name>
    <name type="common">Willowleaf lettuce</name>
    <dbReference type="NCBI Taxonomy" id="75948"/>
    <lineage>
        <taxon>Eukaryota</taxon>
        <taxon>Viridiplantae</taxon>
        <taxon>Streptophyta</taxon>
        <taxon>Embryophyta</taxon>
        <taxon>Tracheophyta</taxon>
        <taxon>Spermatophyta</taxon>
        <taxon>Magnoliopsida</taxon>
        <taxon>eudicotyledons</taxon>
        <taxon>Gunneridae</taxon>
        <taxon>Pentapetalae</taxon>
        <taxon>asterids</taxon>
        <taxon>campanulids</taxon>
        <taxon>Asterales</taxon>
        <taxon>Asteraceae</taxon>
        <taxon>Cichorioideae</taxon>
        <taxon>Cichorieae</taxon>
        <taxon>Lactucinae</taxon>
        <taxon>Lactuca</taxon>
    </lineage>
</organism>
<evidence type="ECO:0000256" key="1">
    <source>
        <dbReference type="SAM" id="MobiDB-lite"/>
    </source>
</evidence>
<sequence>MISHFYFTDHECFSSDLRTRFQIGDEDKPEAFRGGDLAVVNSLSTTSAALSFMTPAVEDSLSTTPAALNLIEMVMGKNGRLSLEIDGGGRHSEGSKKQLMMEGVGVTGSGDDTGLGDDGLDCTGLAGTTTEVEDDGSNDIGSGLHKLHGEVDDWA</sequence>